<dbReference type="OrthoDB" id="881597at2"/>
<feature type="region of interest" description="Disordered" evidence="1">
    <location>
        <begin position="165"/>
        <end position="195"/>
    </location>
</feature>
<evidence type="ECO:0000259" key="2">
    <source>
        <dbReference type="PROSITE" id="PS50943"/>
    </source>
</evidence>
<dbReference type="Proteomes" id="UP000007590">
    <property type="component" value="Chromosome"/>
</dbReference>
<keyword evidence="4" id="KW-1185">Reference proteome</keyword>
<dbReference type="SUPFAM" id="SSF51306">
    <property type="entry name" value="LexA/Signal peptidase"/>
    <property type="match status" value="1"/>
</dbReference>
<dbReference type="InterPro" id="IPR001387">
    <property type="entry name" value="Cro/C1-type_HTH"/>
</dbReference>
<dbReference type="STRING" id="929556.Solca_2273"/>
<reference evidence="3" key="1">
    <citation type="submission" date="2012-02" db="EMBL/GenBank/DDBJ databases">
        <title>The complete genome of Solitalea canadensis DSM 3403.</title>
        <authorList>
            <consortium name="US DOE Joint Genome Institute (JGI-PGF)"/>
            <person name="Lucas S."/>
            <person name="Copeland A."/>
            <person name="Lapidus A."/>
            <person name="Glavina del Rio T."/>
            <person name="Dalin E."/>
            <person name="Tice H."/>
            <person name="Bruce D."/>
            <person name="Goodwin L."/>
            <person name="Pitluck S."/>
            <person name="Peters L."/>
            <person name="Ovchinnikova G."/>
            <person name="Lu M."/>
            <person name="Kyrpides N."/>
            <person name="Mavromatis K."/>
            <person name="Ivanova N."/>
            <person name="Brettin T."/>
            <person name="Detter J.C."/>
            <person name="Han C."/>
            <person name="Larimer F."/>
            <person name="Land M."/>
            <person name="Hauser L."/>
            <person name="Markowitz V."/>
            <person name="Cheng J.-F."/>
            <person name="Hugenholtz P."/>
            <person name="Woyke T."/>
            <person name="Wu D."/>
            <person name="Spring S."/>
            <person name="Schroeder M."/>
            <person name="Kopitz M."/>
            <person name="Brambilla E."/>
            <person name="Klenk H.-P."/>
            <person name="Eisen J.A."/>
        </authorList>
    </citation>
    <scope>NUCLEOTIDE SEQUENCE</scope>
    <source>
        <strain evidence="3">DSM 3403</strain>
    </source>
</reference>
<gene>
    <name evidence="3" type="ordered locus">Solca_2273</name>
</gene>
<dbReference type="SMART" id="SM00530">
    <property type="entry name" value="HTH_XRE"/>
    <property type="match status" value="2"/>
</dbReference>
<dbReference type="EMBL" id="CP003349">
    <property type="protein sequence ID" value="AFD07315.1"/>
    <property type="molecule type" value="Genomic_DNA"/>
</dbReference>
<feature type="domain" description="HTH cro/C1-type" evidence="2">
    <location>
        <begin position="10"/>
        <end position="41"/>
    </location>
</feature>
<organism evidence="3 4">
    <name type="scientific">Solitalea canadensis (strain ATCC 29591 / DSM 3403 / JCM 21819 / LMG 8368 / NBRC 15130 / NCIMB 12057 / USAM 9D)</name>
    <name type="common">Flexibacter canadensis</name>
    <dbReference type="NCBI Taxonomy" id="929556"/>
    <lineage>
        <taxon>Bacteria</taxon>
        <taxon>Pseudomonadati</taxon>
        <taxon>Bacteroidota</taxon>
        <taxon>Sphingobacteriia</taxon>
        <taxon>Sphingobacteriales</taxon>
        <taxon>Sphingobacteriaceae</taxon>
        <taxon>Solitalea</taxon>
    </lineage>
</organism>
<dbReference type="PROSITE" id="PS50943">
    <property type="entry name" value="HTH_CROC1"/>
    <property type="match status" value="2"/>
</dbReference>
<dbReference type="InterPro" id="IPR010982">
    <property type="entry name" value="Lambda_DNA-bd_dom_sf"/>
</dbReference>
<dbReference type="Pfam" id="PF01381">
    <property type="entry name" value="HTH_3"/>
    <property type="match status" value="2"/>
</dbReference>
<name>H8KUF0_SOLCM</name>
<dbReference type="Gene3D" id="1.10.260.40">
    <property type="entry name" value="lambda repressor-like DNA-binding domains"/>
    <property type="match status" value="2"/>
</dbReference>
<feature type="domain" description="HTH cro/C1-type" evidence="2">
    <location>
        <begin position="97"/>
        <end position="151"/>
    </location>
</feature>
<evidence type="ECO:0000313" key="4">
    <source>
        <dbReference type="Proteomes" id="UP000007590"/>
    </source>
</evidence>
<dbReference type="eggNOG" id="COG1974">
    <property type="taxonomic scope" value="Bacteria"/>
</dbReference>
<evidence type="ECO:0000313" key="3">
    <source>
        <dbReference type="EMBL" id="AFD07315.1"/>
    </source>
</evidence>
<dbReference type="Gene3D" id="2.10.109.10">
    <property type="entry name" value="Umud Fragment, subunit A"/>
    <property type="match status" value="1"/>
</dbReference>
<dbReference type="GO" id="GO:0003677">
    <property type="term" value="F:DNA binding"/>
    <property type="evidence" value="ECO:0007669"/>
    <property type="project" value="InterPro"/>
</dbReference>
<dbReference type="KEGG" id="scn:Solca_2273"/>
<accession>H8KUF0</accession>
<dbReference type="SUPFAM" id="SSF47413">
    <property type="entry name" value="lambda repressor-like DNA-binding domains"/>
    <property type="match status" value="2"/>
</dbReference>
<dbReference type="CDD" id="cd00093">
    <property type="entry name" value="HTH_XRE"/>
    <property type="match status" value="2"/>
</dbReference>
<feature type="compositionally biased region" description="Basic and acidic residues" evidence="1">
    <location>
        <begin position="172"/>
        <end position="184"/>
    </location>
</feature>
<evidence type="ECO:0000256" key="1">
    <source>
        <dbReference type="SAM" id="MobiDB-lite"/>
    </source>
</evidence>
<dbReference type="InterPro" id="IPR036286">
    <property type="entry name" value="LexA/Signal_pep-like_sf"/>
</dbReference>
<sequence>MNTDFEFSHLRVAREQLGLTQKEAANASGISQRDISQLESGLKKFFPLEYILFLNINNVNLNILFSNNLNIQNLIQDRLGSIRSIDPVSIQFDYSIFKKAREKAGFTQKQASDRSGLSQRDISQLEAGLKKFIPFQFISYLILIKADLNEIFKYSTNIASTPVSSTINDQSLPKKPDFPVKNKAPENSLFDSTPAIGKEYSTHKASENSPESTIEISESKVQPVNILTTENIQVKEPEITPEIPVKAATVKSSIADTPPAIKKSKTANGIAVVNKHVVKGYIQQLDKRDFIGSLPELSIPGLEAGDFRAFEITGREMEPLFFEGDLVIGVKLDDFNEIKNNHLYIIVNDKRIIIRRIINCIKASAELILLTDNETVANEVQKIAAVKEVWEFNLKITASVDQLKNSFNELYFQLLKIQKDLDIIKSKL</sequence>
<dbReference type="HOGENOM" id="CLU_640760_0_0_10"/>
<proteinExistence type="predicted"/>
<dbReference type="AlphaFoldDB" id="H8KUF0"/>
<dbReference type="RefSeq" id="WP_014680542.1">
    <property type="nucleotide sequence ID" value="NC_017770.1"/>
</dbReference>
<protein>
    <submittedName>
        <fullName evidence="3">Putative transcriptional regulator</fullName>
    </submittedName>
</protein>